<gene>
    <name evidence="3" type="ORF">J0S82_010226</name>
</gene>
<dbReference type="EMBL" id="JAGFMF010012000">
    <property type="protein sequence ID" value="KAG8508734.1"/>
    <property type="molecule type" value="Genomic_DNA"/>
</dbReference>
<dbReference type="PANTHER" id="PTHR24271:SF58">
    <property type="entry name" value="DUODENASE-1"/>
    <property type="match status" value="1"/>
</dbReference>
<keyword evidence="3" id="KW-0378">Hydrolase</keyword>
<dbReference type="GO" id="GO:0004252">
    <property type="term" value="F:serine-type endopeptidase activity"/>
    <property type="evidence" value="ECO:0007669"/>
    <property type="project" value="InterPro"/>
</dbReference>
<keyword evidence="1" id="KW-1015">Disulfide bond</keyword>
<dbReference type="FunFam" id="2.40.10.10:FF:000005">
    <property type="entry name" value="Serine protease 37"/>
    <property type="match status" value="1"/>
</dbReference>
<dbReference type="InterPro" id="IPR001314">
    <property type="entry name" value="Peptidase_S1A"/>
</dbReference>
<dbReference type="InterPro" id="IPR043504">
    <property type="entry name" value="Peptidase_S1_PA_chymotrypsin"/>
</dbReference>
<dbReference type="GO" id="GO:0006508">
    <property type="term" value="P:proteolysis"/>
    <property type="evidence" value="ECO:0007669"/>
    <property type="project" value="UniProtKB-KW"/>
</dbReference>
<comment type="caution">
    <text evidence="3">The sequence shown here is derived from an EMBL/GenBank/DDBJ whole genome shotgun (WGS) entry which is preliminary data.</text>
</comment>
<dbReference type="AlphaFoldDB" id="A0A8J6DHM8"/>
<proteinExistence type="predicted"/>
<feature type="non-terminal residue" evidence="3">
    <location>
        <position position="333"/>
    </location>
</feature>
<name>A0A8J6DHM8_GALPY</name>
<dbReference type="Pfam" id="PF00089">
    <property type="entry name" value="Trypsin"/>
    <property type="match status" value="1"/>
</dbReference>
<evidence type="ECO:0000313" key="3">
    <source>
        <dbReference type="EMBL" id="KAG8508734.1"/>
    </source>
</evidence>
<dbReference type="PANTHER" id="PTHR24271">
    <property type="entry name" value="KALLIKREIN-RELATED"/>
    <property type="match status" value="1"/>
</dbReference>
<evidence type="ECO:0000259" key="2">
    <source>
        <dbReference type="PROSITE" id="PS50240"/>
    </source>
</evidence>
<dbReference type="InterPro" id="IPR009003">
    <property type="entry name" value="Peptidase_S1_PA"/>
</dbReference>
<protein>
    <submittedName>
        <fullName evidence="3">Mast cell protease 3</fullName>
    </submittedName>
</protein>
<feature type="non-terminal residue" evidence="3">
    <location>
        <position position="1"/>
    </location>
</feature>
<sequence>RRQRYRFLKENCLRCLDSAWAAPSGGRSHARAEAQAAGHRWHHRCLGCPTRSRFAALTGDRGPVLRSAGVSGDQEIRRCTREVFMNGLRRTRQRLYLSPLPGKMQPLLLLLLLACLLPPRAEAGEIIGGHEARPHSRPYMACLRISVPESESWFGDKPFNTMRCGGFLIREDFVLTAAHCNGRSIRIILGAHDVTKQERTWQVTAVRRAIPHPDYNRENCANDIMLLQLERNAKLNDAVKIIRLPSENNSVRPGRLCTVAGWGLLGVTDQPANKLQEADLRVQKESVCLRWFPHHIYDSNIQLCAGDRRTRKASYEVRAQHHPCPVLATARLG</sequence>
<dbReference type="Gene3D" id="2.40.10.10">
    <property type="entry name" value="Trypsin-like serine proteases"/>
    <property type="match status" value="2"/>
</dbReference>
<dbReference type="InterPro" id="IPR018114">
    <property type="entry name" value="TRYPSIN_HIS"/>
</dbReference>
<dbReference type="Proteomes" id="UP000700334">
    <property type="component" value="Unassembled WGS sequence"/>
</dbReference>
<dbReference type="SUPFAM" id="SSF50494">
    <property type="entry name" value="Trypsin-like serine proteases"/>
    <property type="match status" value="1"/>
</dbReference>
<dbReference type="InterPro" id="IPR001254">
    <property type="entry name" value="Trypsin_dom"/>
</dbReference>
<feature type="domain" description="Peptidase S1" evidence="2">
    <location>
        <begin position="126"/>
        <end position="307"/>
    </location>
</feature>
<dbReference type="CDD" id="cd00190">
    <property type="entry name" value="Tryp_SPc"/>
    <property type="match status" value="1"/>
</dbReference>
<reference evidence="3" key="1">
    <citation type="journal article" date="2021" name="Evol. Appl.">
        <title>The genome of the Pyrenean desman and the effects of bottlenecks and inbreeding on the genomic landscape of an endangered species.</title>
        <authorList>
            <person name="Escoda L."/>
            <person name="Castresana J."/>
        </authorList>
    </citation>
    <scope>NUCLEOTIDE SEQUENCE</scope>
    <source>
        <strain evidence="3">IBE-C5619</strain>
    </source>
</reference>
<dbReference type="GO" id="GO:0005737">
    <property type="term" value="C:cytoplasm"/>
    <property type="evidence" value="ECO:0007669"/>
    <property type="project" value="TreeGrafter"/>
</dbReference>
<evidence type="ECO:0000256" key="1">
    <source>
        <dbReference type="ARBA" id="ARBA00023157"/>
    </source>
</evidence>
<keyword evidence="3" id="KW-0645">Protease</keyword>
<keyword evidence="4" id="KW-1185">Reference proteome</keyword>
<accession>A0A8J6DHM8</accession>
<evidence type="ECO:0000313" key="4">
    <source>
        <dbReference type="Proteomes" id="UP000700334"/>
    </source>
</evidence>
<dbReference type="PRINTS" id="PR00722">
    <property type="entry name" value="CHYMOTRYPSIN"/>
</dbReference>
<organism evidence="3 4">
    <name type="scientific">Galemys pyrenaicus</name>
    <name type="common">Iberian desman</name>
    <name type="synonym">Pyrenean desman</name>
    <dbReference type="NCBI Taxonomy" id="202257"/>
    <lineage>
        <taxon>Eukaryota</taxon>
        <taxon>Metazoa</taxon>
        <taxon>Chordata</taxon>
        <taxon>Craniata</taxon>
        <taxon>Vertebrata</taxon>
        <taxon>Euteleostomi</taxon>
        <taxon>Mammalia</taxon>
        <taxon>Eutheria</taxon>
        <taxon>Laurasiatheria</taxon>
        <taxon>Eulipotyphla</taxon>
        <taxon>Talpidae</taxon>
        <taxon>Galemys</taxon>
    </lineage>
</organism>
<dbReference type="OrthoDB" id="5565075at2759"/>
<dbReference type="SMART" id="SM00020">
    <property type="entry name" value="Tryp_SPc"/>
    <property type="match status" value="1"/>
</dbReference>
<dbReference type="PROSITE" id="PS50240">
    <property type="entry name" value="TRYPSIN_DOM"/>
    <property type="match status" value="1"/>
</dbReference>
<dbReference type="PROSITE" id="PS00134">
    <property type="entry name" value="TRYPSIN_HIS"/>
    <property type="match status" value="1"/>
</dbReference>